<dbReference type="SUPFAM" id="SSF159659">
    <property type="entry name" value="Cgl1923-like"/>
    <property type="match status" value="1"/>
</dbReference>
<protein>
    <submittedName>
        <fullName evidence="1">PAC2 family protein</fullName>
    </submittedName>
</protein>
<sequence length="301" mass="33291">MLDPQELYEVTGDVPEVGAVLLCDFRGFMDAGSAAEGVTDHLLDTFEYEEIARFDVDQLIDYRARRPSMTFAADRWEEYEAPELVAYLLRDDAGQPFVLLTGHEPDFQWERFVEAVGQLVERWGISKTVGMHGIPMGAPHTRPLGITAHASRPELLGGRQSVFNRLRVPGNVLALLELRLGEAGHDALGFAVHVPHYLAQSAYPAASVALLETIASTTGLVIPLEELREAARQTDGEVDEQVRASAEVTEVVEALERQYDMFADSVARENLLVDDESELPTADELGAELERFLADQRGKES</sequence>
<dbReference type="Gene3D" id="1.10.287.100">
    <property type="match status" value="1"/>
</dbReference>
<dbReference type="InterPro" id="IPR019151">
    <property type="entry name" value="Proteasome_assmbl_chaperone_2"/>
</dbReference>
<name>A0A543B4C3_9ACTN</name>
<reference evidence="1 2" key="1">
    <citation type="submission" date="2019-06" db="EMBL/GenBank/DDBJ databases">
        <title>Sequencing the genomes of 1000 actinobacteria strains.</title>
        <authorList>
            <person name="Klenk H.-P."/>
        </authorList>
    </citation>
    <scope>NUCLEOTIDE SEQUENCE [LARGE SCALE GENOMIC DNA]</scope>
    <source>
        <strain evidence="1 2">DSM 45928</strain>
    </source>
</reference>
<dbReference type="EMBL" id="VFOW01000001">
    <property type="protein sequence ID" value="TQL79686.1"/>
    <property type="molecule type" value="Genomic_DNA"/>
</dbReference>
<organism evidence="1 2">
    <name type="scientific">Stackebrandtia endophytica</name>
    <dbReference type="NCBI Taxonomy" id="1496996"/>
    <lineage>
        <taxon>Bacteria</taxon>
        <taxon>Bacillati</taxon>
        <taxon>Actinomycetota</taxon>
        <taxon>Actinomycetes</taxon>
        <taxon>Glycomycetales</taxon>
        <taxon>Glycomycetaceae</taxon>
        <taxon>Stackebrandtia</taxon>
    </lineage>
</organism>
<dbReference type="Proteomes" id="UP000317043">
    <property type="component" value="Unassembled WGS sequence"/>
</dbReference>
<dbReference type="Pfam" id="PF09754">
    <property type="entry name" value="PAC2"/>
    <property type="match status" value="1"/>
</dbReference>
<evidence type="ECO:0000313" key="1">
    <source>
        <dbReference type="EMBL" id="TQL79686.1"/>
    </source>
</evidence>
<gene>
    <name evidence="1" type="ORF">FB566_5297</name>
</gene>
<dbReference type="InParanoid" id="A0A543B4C3"/>
<dbReference type="InterPro" id="IPR038389">
    <property type="entry name" value="PSMG2_sf"/>
</dbReference>
<accession>A0A543B4C3</accession>
<keyword evidence="2" id="KW-1185">Reference proteome</keyword>
<dbReference type="Gene3D" id="3.40.50.10900">
    <property type="entry name" value="PAC-like subunit"/>
    <property type="match status" value="1"/>
</dbReference>
<dbReference type="AlphaFoldDB" id="A0A543B4C3"/>
<evidence type="ECO:0000313" key="2">
    <source>
        <dbReference type="Proteomes" id="UP000317043"/>
    </source>
</evidence>
<dbReference type="PIRSF" id="PIRSF028754">
    <property type="entry name" value="UCP028754"/>
    <property type="match status" value="1"/>
</dbReference>
<comment type="caution">
    <text evidence="1">The sequence shown here is derived from an EMBL/GenBank/DDBJ whole genome shotgun (WGS) entry which is preliminary data.</text>
</comment>
<proteinExistence type="predicted"/>
<dbReference type="InterPro" id="IPR008492">
    <property type="entry name" value="Rv2714-like"/>
</dbReference>